<dbReference type="RefSeq" id="YP_009044417.1">
    <property type="nucleotide sequence ID" value="NC_024382.1"/>
</dbReference>
<dbReference type="EMBL" id="KF274499">
    <property type="protein sequence ID" value="AIA62071.1"/>
    <property type="molecule type" value="Genomic_DNA"/>
</dbReference>
<keyword evidence="1" id="KW-0175">Coiled coil</keyword>
<dbReference type="KEGG" id="vg:19735509"/>
<protein>
    <submittedName>
        <fullName evidence="2">Orf35</fullName>
    </submittedName>
</protein>
<reference evidence="2 3" key="1">
    <citation type="journal article" date="2014" name="Vet. Microbiol.">
        <title>Malignant catarrhal fever in American bison (Bison bison) experimentally infected with alcelaphine herpesvirus 2.</title>
        <authorList>
            <person name="Taus N.S."/>
            <person name="O'Toole D."/>
            <person name="Herndon D.R."/>
            <person name="Cunha C.W."/>
            <person name="Warg J.V."/>
            <person name="Seal B.S."/>
            <person name="Brooking A."/>
            <person name="Li H."/>
        </authorList>
    </citation>
    <scope>NUCLEOTIDE SEQUENCE [LARGE SCALE GENOMIC DNA]</scope>
    <source>
        <strain evidence="2">Topi-AlHV-2</strain>
    </source>
</reference>
<sequence>MNSQSMKEQIRLDIELAVQRRVAVSVGDRFGTHSAVFKRQFEEANSVSHQARQAERLRALKNKVTCLTTEIENKTKEVQSLLRFDPKKVDILEELTDRVEELEGDVSFEVDRVQTFQERCHGGQQNDLSVCDGELEDTLIQWRLDQAPRCHPQ</sequence>
<gene>
    <name evidence="2" type="ORF">ALHV2gp31</name>
</gene>
<accession>A0A068AAK7</accession>
<keyword evidence="3" id="KW-1185">Reference proteome</keyword>
<proteinExistence type="predicted"/>
<evidence type="ECO:0000313" key="2">
    <source>
        <dbReference type="EMBL" id="AIA62071.1"/>
    </source>
</evidence>
<dbReference type="OrthoDB" id="19770at10239"/>
<evidence type="ECO:0000256" key="1">
    <source>
        <dbReference type="SAM" id="Coils"/>
    </source>
</evidence>
<feature type="coiled-coil region" evidence="1">
    <location>
        <begin position="57"/>
        <end position="112"/>
    </location>
</feature>
<dbReference type="GeneID" id="19735509"/>
<name>A0A068AAK7_9GAMA</name>
<organism evidence="2 3">
    <name type="scientific">Alcelaphine gammaherpesvirus 2</name>
    <dbReference type="NCBI Taxonomy" id="138184"/>
    <lineage>
        <taxon>Viruses</taxon>
        <taxon>Duplodnaviria</taxon>
        <taxon>Heunggongvirae</taxon>
        <taxon>Peploviricota</taxon>
        <taxon>Herviviricetes</taxon>
        <taxon>Herpesvirales</taxon>
        <taxon>Orthoherpesviridae</taxon>
        <taxon>Gammaherpesvirinae</taxon>
        <taxon>Macavirus</taxon>
        <taxon>Macavirus alcelaphinegamma2</taxon>
    </lineage>
</organism>
<evidence type="ECO:0000313" key="3">
    <source>
        <dbReference type="Proteomes" id="UP000168428"/>
    </source>
</evidence>
<dbReference type="Pfam" id="PF05852">
    <property type="entry name" value="DUF848"/>
    <property type="match status" value="1"/>
</dbReference>
<dbReference type="Proteomes" id="UP000168428">
    <property type="component" value="Segment"/>
</dbReference>
<dbReference type="InterPro" id="IPR008566">
    <property type="entry name" value="DUF848"/>
</dbReference>